<dbReference type="PANTHER" id="PTHR30151:SF25">
    <property type="entry name" value="TAURINE TRANSPORT SYSTEM PERMEASE PROTEIN TAUC"/>
    <property type="match status" value="1"/>
</dbReference>
<feature type="transmembrane region" description="Helical" evidence="7">
    <location>
        <begin position="12"/>
        <end position="32"/>
    </location>
</feature>
<keyword evidence="4 7" id="KW-0812">Transmembrane</keyword>
<dbReference type="KEGG" id="cak:Caul_4453"/>
<feature type="transmembrane region" description="Helical" evidence="7">
    <location>
        <begin position="237"/>
        <end position="255"/>
    </location>
</feature>
<dbReference type="GO" id="GO:0055085">
    <property type="term" value="P:transmembrane transport"/>
    <property type="evidence" value="ECO:0007669"/>
    <property type="project" value="InterPro"/>
</dbReference>
<evidence type="ECO:0000313" key="9">
    <source>
        <dbReference type="EMBL" id="ABZ73573.1"/>
    </source>
</evidence>
<dbReference type="Pfam" id="PF00528">
    <property type="entry name" value="BPD_transp_1"/>
    <property type="match status" value="1"/>
</dbReference>
<gene>
    <name evidence="9" type="ordered locus">Caul_4453</name>
</gene>
<feature type="domain" description="ABC transmembrane type-1" evidence="8">
    <location>
        <begin position="79"/>
        <end position="259"/>
    </location>
</feature>
<feature type="transmembrane region" description="Helical" evidence="7">
    <location>
        <begin position="205"/>
        <end position="225"/>
    </location>
</feature>
<evidence type="ECO:0000256" key="6">
    <source>
        <dbReference type="ARBA" id="ARBA00023136"/>
    </source>
</evidence>
<accession>B0T083</accession>
<dbReference type="CDD" id="cd06261">
    <property type="entry name" value="TM_PBP2"/>
    <property type="match status" value="1"/>
</dbReference>
<dbReference type="GO" id="GO:0005886">
    <property type="term" value="C:plasma membrane"/>
    <property type="evidence" value="ECO:0007669"/>
    <property type="project" value="UniProtKB-SubCell"/>
</dbReference>
<evidence type="ECO:0000256" key="5">
    <source>
        <dbReference type="ARBA" id="ARBA00022989"/>
    </source>
</evidence>
<name>B0T083_CAUSK</name>
<keyword evidence="6 7" id="KW-0472">Membrane</keyword>
<evidence type="ECO:0000256" key="3">
    <source>
        <dbReference type="ARBA" id="ARBA00022475"/>
    </source>
</evidence>
<keyword evidence="5 7" id="KW-1133">Transmembrane helix</keyword>
<keyword evidence="3" id="KW-1003">Cell membrane</keyword>
<dbReference type="PROSITE" id="PS50928">
    <property type="entry name" value="ABC_TM1"/>
    <property type="match status" value="1"/>
</dbReference>
<dbReference type="SUPFAM" id="SSF161098">
    <property type="entry name" value="MetI-like"/>
    <property type="match status" value="1"/>
</dbReference>
<feature type="transmembrane region" description="Helical" evidence="7">
    <location>
        <begin position="82"/>
        <end position="106"/>
    </location>
</feature>
<dbReference type="HOGENOM" id="CLU_046113_1_0_5"/>
<dbReference type="EMBL" id="CP000927">
    <property type="protein sequence ID" value="ABZ73573.1"/>
    <property type="molecule type" value="Genomic_DNA"/>
</dbReference>
<dbReference type="Gene3D" id="1.10.3720.10">
    <property type="entry name" value="MetI-like"/>
    <property type="match status" value="1"/>
</dbReference>
<proteinExistence type="inferred from homology"/>
<feature type="transmembrane region" description="Helical" evidence="7">
    <location>
        <begin position="113"/>
        <end position="135"/>
    </location>
</feature>
<sequence length="272" mass="29523" precursor="true">MRRLLNVRPRGGLSVLLGLVPLLAVALVYLMASQARHAENPRDKLLPTPTAMVEAVRMMARVDPLTGDAPLVVDTVASLRRIGVALAISMGTALVLGLGLGLLPLLRAQFGPLVAAIAVVPPIAILPILFIVFGLGETAKIALIIIGITPVMVRDLAGQVEAIPEEQLVKAQTLGASTWQLALRVALPQAMPRLIDSLRLSLCPAWVYLISAEAIAADVGLGYRIFLVRRYLSMDIILPYVVWISILAVLMDWALRAFSRRFYPWAHPAQKR</sequence>
<dbReference type="PANTHER" id="PTHR30151">
    <property type="entry name" value="ALKANE SULFONATE ABC TRANSPORTER-RELATED, MEMBRANE SUBUNIT"/>
    <property type="match status" value="1"/>
</dbReference>
<evidence type="ECO:0000256" key="7">
    <source>
        <dbReference type="RuleBase" id="RU363032"/>
    </source>
</evidence>
<keyword evidence="2 7" id="KW-0813">Transport</keyword>
<comment type="similarity">
    <text evidence="7">Belongs to the binding-protein-dependent transport system permease family.</text>
</comment>
<evidence type="ECO:0000256" key="1">
    <source>
        <dbReference type="ARBA" id="ARBA00004651"/>
    </source>
</evidence>
<dbReference type="GO" id="GO:0010438">
    <property type="term" value="P:cellular response to sulfur starvation"/>
    <property type="evidence" value="ECO:0007669"/>
    <property type="project" value="TreeGrafter"/>
</dbReference>
<dbReference type="InterPro" id="IPR000515">
    <property type="entry name" value="MetI-like"/>
</dbReference>
<comment type="subcellular location">
    <subcellularLocation>
        <location evidence="1 7">Cell membrane</location>
        <topology evidence="1 7">Multi-pass membrane protein</topology>
    </subcellularLocation>
</comment>
<dbReference type="AlphaFoldDB" id="B0T083"/>
<protein>
    <submittedName>
        <fullName evidence="9">Binding-protein-dependent transport systems inner membrane component</fullName>
    </submittedName>
</protein>
<evidence type="ECO:0000256" key="2">
    <source>
        <dbReference type="ARBA" id="ARBA00022448"/>
    </source>
</evidence>
<dbReference type="STRING" id="366602.Caul_4453"/>
<evidence type="ECO:0000259" key="8">
    <source>
        <dbReference type="PROSITE" id="PS50928"/>
    </source>
</evidence>
<dbReference type="InterPro" id="IPR035906">
    <property type="entry name" value="MetI-like_sf"/>
</dbReference>
<evidence type="ECO:0000256" key="4">
    <source>
        <dbReference type="ARBA" id="ARBA00022692"/>
    </source>
</evidence>
<reference evidence="9" key="1">
    <citation type="submission" date="2008-01" db="EMBL/GenBank/DDBJ databases">
        <title>Complete sequence of chromosome of Caulobacter sp. K31.</title>
        <authorList>
            <consortium name="US DOE Joint Genome Institute"/>
            <person name="Copeland A."/>
            <person name="Lucas S."/>
            <person name="Lapidus A."/>
            <person name="Barry K."/>
            <person name="Glavina del Rio T."/>
            <person name="Dalin E."/>
            <person name="Tice H."/>
            <person name="Pitluck S."/>
            <person name="Bruce D."/>
            <person name="Goodwin L."/>
            <person name="Thompson L.S."/>
            <person name="Brettin T."/>
            <person name="Detter J.C."/>
            <person name="Han C."/>
            <person name="Schmutz J."/>
            <person name="Larimer F."/>
            <person name="Land M."/>
            <person name="Hauser L."/>
            <person name="Kyrpides N."/>
            <person name="Kim E."/>
            <person name="Stephens C."/>
            <person name="Richardson P."/>
        </authorList>
    </citation>
    <scope>NUCLEOTIDE SEQUENCE [LARGE SCALE GENOMIC DNA]</scope>
    <source>
        <strain evidence="9">K31</strain>
    </source>
</reference>
<organism evidence="9">
    <name type="scientific">Caulobacter sp. (strain K31)</name>
    <dbReference type="NCBI Taxonomy" id="366602"/>
    <lineage>
        <taxon>Bacteria</taxon>
        <taxon>Pseudomonadati</taxon>
        <taxon>Pseudomonadota</taxon>
        <taxon>Alphaproteobacteria</taxon>
        <taxon>Caulobacterales</taxon>
        <taxon>Caulobacteraceae</taxon>
        <taxon>Caulobacter</taxon>
    </lineage>
</organism>
<dbReference type="OrthoDB" id="258894at2"/>
<dbReference type="eggNOG" id="COG0600">
    <property type="taxonomic scope" value="Bacteria"/>
</dbReference>